<evidence type="ECO:0000256" key="1">
    <source>
        <dbReference type="ARBA" id="ARBA00004141"/>
    </source>
</evidence>
<evidence type="ECO:0000256" key="5">
    <source>
        <dbReference type="ARBA" id="ARBA00022989"/>
    </source>
</evidence>
<feature type="transmembrane region" description="Helical" evidence="8">
    <location>
        <begin position="101"/>
        <end position="120"/>
    </location>
</feature>
<evidence type="ECO:0000256" key="4">
    <source>
        <dbReference type="ARBA" id="ARBA00022692"/>
    </source>
</evidence>
<dbReference type="Pfam" id="PF00083">
    <property type="entry name" value="Sugar_tr"/>
    <property type="match status" value="1"/>
</dbReference>
<dbReference type="PROSITE" id="PS50850">
    <property type="entry name" value="MFS"/>
    <property type="match status" value="1"/>
</dbReference>
<dbReference type="PANTHER" id="PTHR48022:SF2">
    <property type="entry name" value="PLASTIDIC GLUCOSE TRANSPORTER 4"/>
    <property type="match status" value="1"/>
</dbReference>
<feature type="transmembrane region" description="Helical" evidence="8">
    <location>
        <begin position="76"/>
        <end position="94"/>
    </location>
</feature>
<comment type="subcellular location">
    <subcellularLocation>
        <location evidence="1">Membrane</location>
        <topology evidence="1">Multi-pass membrane protein</topology>
    </subcellularLocation>
</comment>
<feature type="transmembrane region" description="Helical" evidence="8">
    <location>
        <begin position="346"/>
        <end position="366"/>
    </location>
</feature>
<feature type="transmembrane region" description="Helical" evidence="8">
    <location>
        <begin position="448"/>
        <end position="467"/>
    </location>
</feature>
<keyword evidence="11" id="KW-1185">Reference proteome</keyword>
<evidence type="ECO:0000256" key="2">
    <source>
        <dbReference type="ARBA" id="ARBA00010992"/>
    </source>
</evidence>
<evidence type="ECO:0000256" key="3">
    <source>
        <dbReference type="ARBA" id="ARBA00022448"/>
    </source>
</evidence>
<evidence type="ECO:0000256" key="8">
    <source>
        <dbReference type="SAM" id="Phobius"/>
    </source>
</evidence>
<evidence type="ECO:0000313" key="11">
    <source>
        <dbReference type="Proteomes" id="UP001480595"/>
    </source>
</evidence>
<dbReference type="InterPro" id="IPR050360">
    <property type="entry name" value="MFS_Sugar_Transporters"/>
</dbReference>
<name>A0ABR1VD47_9PEZI</name>
<evidence type="ECO:0000259" key="9">
    <source>
        <dbReference type="PROSITE" id="PS50850"/>
    </source>
</evidence>
<dbReference type="PANTHER" id="PTHR48022">
    <property type="entry name" value="PLASTIDIC GLUCOSE TRANSPORTER 4"/>
    <property type="match status" value="1"/>
</dbReference>
<feature type="transmembrane region" description="Helical" evidence="8">
    <location>
        <begin position="378"/>
        <end position="402"/>
    </location>
</feature>
<feature type="domain" description="Major facilitator superfamily (MFS) profile" evidence="9">
    <location>
        <begin position="1"/>
        <end position="471"/>
    </location>
</feature>
<comment type="caution">
    <text evidence="10">The sequence shown here is derived from an EMBL/GenBank/DDBJ whole genome shotgun (WGS) entry which is preliminary data.</text>
</comment>
<dbReference type="Gene3D" id="1.20.1250.20">
    <property type="entry name" value="MFS general substrate transporter like domains"/>
    <property type="match status" value="1"/>
</dbReference>
<keyword evidence="5 8" id="KW-1133">Transmembrane helix</keyword>
<dbReference type="SUPFAM" id="SSF103473">
    <property type="entry name" value="MFS general substrate transporter"/>
    <property type="match status" value="1"/>
</dbReference>
<accession>A0ABR1VD47</accession>
<gene>
    <name evidence="10" type="ORF">PG994_005718</name>
</gene>
<organism evidence="10 11">
    <name type="scientific">Apiospora phragmitis</name>
    <dbReference type="NCBI Taxonomy" id="2905665"/>
    <lineage>
        <taxon>Eukaryota</taxon>
        <taxon>Fungi</taxon>
        <taxon>Dikarya</taxon>
        <taxon>Ascomycota</taxon>
        <taxon>Pezizomycotina</taxon>
        <taxon>Sordariomycetes</taxon>
        <taxon>Xylariomycetidae</taxon>
        <taxon>Amphisphaeriales</taxon>
        <taxon>Apiosporaceae</taxon>
        <taxon>Apiospora</taxon>
    </lineage>
</organism>
<dbReference type="PROSITE" id="PS00216">
    <property type="entry name" value="SUGAR_TRANSPORT_1"/>
    <property type="match status" value="1"/>
</dbReference>
<dbReference type="RefSeq" id="XP_066716396.1">
    <property type="nucleotide sequence ID" value="XM_066857127.1"/>
</dbReference>
<dbReference type="InterPro" id="IPR003663">
    <property type="entry name" value="Sugar/inositol_transpt"/>
</dbReference>
<keyword evidence="3 7" id="KW-0813">Transport</keyword>
<evidence type="ECO:0000256" key="7">
    <source>
        <dbReference type="RuleBase" id="RU003346"/>
    </source>
</evidence>
<keyword evidence="6 8" id="KW-0472">Membrane</keyword>
<feature type="transmembrane region" description="Helical" evidence="8">
    <location>
        <begin position="320"/>
        <end position="339"/>
    </location>
</feature>
<comment type="similarity">
    <text evidence="2 7">Belongs to the major facilitator superfamily. Sugar transporter (TC 2.A.1.1) family.</text>
</comment>
<dbReference type="InterPro" id="IPR005828">
    <property type="entry name" value="MFS_sugar_transport-like"/>
</dbReference>
<evidence type="ECO:0000313" key="10">
    <source>
        <dbReference type="EMBL" id="KAK8069102.1"/>
    </source>
</evidence>
<dbReference type="NCBIfam" id="TIGR00879">
    <property type="entry name" value="SP"/>
    <property type="match status" value="1"/>
</dbReference>
<feature type="transmembrane region" description="Helical" evidence="8">
    <location>
        <begin position="167"/>
        <end position="186"/>
    </location>
</feature>
<feature type="transmembrane region" description="Helical" evidence="8">
    <location>
        <begin position="193"/>
        <end position="216"/>
    </location>
</feature>
<feature type="transmembrane region" description="Helical" evidence="8">
    <location>
        <begin position="414"/>
        <end position="436"/>
    </location>
</feature>
<keyword evidence="4 8" id="KW-0812">Transmembrane</keyword>
<sequence>MGLLSLWKSSDLGKELTLPLVAISGYSGLTGAGFGWDNCYWSGFLGMAQFAKDFGVFDSATGTYSIPASWQSAGSGAPMAGIAIGCLLAGFVGHKYGRVKTFLLAAAIAIVGILIQVTAIRKFWQLMAGRIINSVSMRLVCNTGSSVVPTYQSEVAPAKIRGSLINIYQFWQLVGATMAAVSNCGFKDRTDQWAYRVTIILQFIIPAVLIVGGIFLPESPRWLVGQQRNEEARKVLHFLRRGTPGAFIDEELALLVAAEEQDLELYAHSSWVDTFTGTNLRRTAISAGVQCLQQAQGNSFIIQYAVVFLQSIGVQDSFEALILLYFVNCVASSMAFYFVDKIGRRPLMVGGACIMAACMFILAGLTGFQQESLGAQKGALACLFIWQFVQAIAWASCVWIVCAEVPNLAVREKTVTTATFSGFSVGVLVTFVSPYMQNTGYGNLQGKIGFVWGTGSLIAAMWAFFVLPELKGRTLEELDEMFQKRVGVFAFGKYQTTGAGTQLRVVEALAVDLGENAKTVAEVTEEGLGAKKALYAE</sequence>
<protein>
    <recommendedName>
        <fullName evidence="9">Major facilitator superfamily (MFS) profile domain-containing protein</fullName>
    </recommendedName>
</protein>
<evidence type="ECO:0000256" key="6">
    <source>
        <dbReference type="ARBA" id="ARBA00023136"/>
    </source>
</evidence>
<reference evidence="10 11" key="1">
    <citation type="submission" date="2023-01" db="EMBL/GenBank/DDBJ databases">
        <title>Analysis of 21 Apiospora genomes using comparative genomics revels a genus with tremendous synthesis potential of carbohydrate active enzymes and secondary metabolites.</title>
        <authorList>
            <person name="Sorensen T."/>
        </authorList>
    </citation>
    <scope>NUCLEOTIDE SEQUENCE [LARGE SCALE GENOMIC DNA]</scope>
    <source>
        <strain evidence="10 11">CBS 135458</strain>
    </source>
</reference>
<proteinExistence type="inferred from homology"/>
<dbReference type="InterPro" id="IPR036259">
    <property type="entry name" value="MFS_trans_sf"/>
</dbReference>
<dbReference type="GeneID" id="92090190"/>
<dbReference type="InterPro" id="IPR005829">
    <property type="entry name" value="Sugar_transporter_CS"/>
</dbReference>
<dbReference type="Proteomes" id="UP001480595">
    <property type="component" value="Unassembled WGS sequence"/>
</dbReference>
<dbReference type="InterPro" id="IPR020846">
    <property type="entry name" value="MFS_dom"/>
</dbReference>
<dbReference type="EMBL" id="JAQQWL010000006">
    <property type="protein sequence ID" value="KAK8069102.1"/>
    <property type="molecule type" value="Genomic_DNA"/>
</dbReference>